<dbReference type="InterPro" id="IPR008269">
    <property type="entry name" value="Lon_proteolytic"/>
</dbReference>
<keyword evidence="2" id="KW-0378">Hydrolase</keyword>
<dbReference type="InterPro" id="IPR046843">
    <property type="entry name" value="LonB_AAA-LID"/>
</dbReference>
<feature type="domain" description="Lon proteolytic" evidence="4">
    <location>
        <begin position="572"/>
        <end position="767"/>
    </location>
</feature>
<dbReference type="SUPFAM" id="SSF54211">
    <property type="entry name" value="Ribosomal protein S5 domain 2-like"/>
    <property type="match status" value="1"/>
</dbReference>
<evidence type="ECO:0000313" key="5">
    <source>
        <dbReference type="EMBL" id="RFT15058.1"/>
    </source>
</evidence>
<evidence type="ECO:0000256" key="2">
    <source>
        <dbReference type="PROSITE-ProRule" id="PRU01122"/>
    </source>
</evidence>
<comment type="caution">
    <text evidence="5">The sequence shown here is derived from an EMBL/GenBank/DDBJ whole genome shotgun (WGS) entry which is preliminary data.</text>
</comment>
<keyword evidence="3" id="KW-0175">Coiled coil</keyword>
<dbReference type="InterPro" id="IPR046844">
    <property type="entry name" value="Lon-like_helical"/>
</dbReference>
<feature type="coiled-coil region" evidence="3">
    <location>
        <begin position="201"/>
        <end position="242"/>
    </location>
</feature>
<feature type="active site" evidence="2">
    <location>
        <position position="662"/>
    </location>
</feature>
<sequence length="824" mass="92507">MKPANNFSELRPEQLYWRCPPEAIVYDTTASCPACEDIIGQDRALESLKTGLEIKSRGYNIFITGMVGTGRTTTIKQFLEKIRATGEIPDDLLYVNNFSKPDEPVLLSLPAGRGRLLSEGLEKLIAMLRTNIPELLKSQYFQEKKQAILETQQRKQREILQKFDDLVAAEGFTVIQVPVGIFTRPELIPVVDGQPTPFNKLEALVREEKMTRQQLDELKKKYEQLTEQLEKLIVTLKEIDEETQGQLKSLEVEACTPLIKGGLNDLRQKLPFPAVQQYLDEVEKNLALDLDLFKASPKEEPEKETGLDPYLAYRVNLLVDNSETKGAPVVMEISPSYPNLFGTIEYSYSRFGVAQTDFTKIKAGSFLKANGGYLVLNALDVLTEPGVWPTLLRTLRYQTFEIQNPISIFAISTARLKPEPIKCRVKVIMIGDDYLYNLLYFYDEDFKKIFKVKVEFDSEMEKNKKTINDYVRFIKKICDEDGLRPVDREGIAAIVEFGVRLAGRQKKLSTRFHLVADIIREADYWAKHAGKEVISREDVEKAIQEKIERVNLVERKIQEMIEEGTILIDTEGRVVGQVNGLAVYDTGELAFGKPTRITARTSTGRAGVINIEREADLSGRTHNKGVLILSGYLRGKYAQDKPFALSASIAFEQSYSGVDGDSASAAEAFAILSSLSGVPLRQDIAVTGSINQRGEIQPIGGVNEKIEGFFQVCKARGLTGTQGVIIPHQNVKNLMLKEEVVRAVADGKFHIYPIKTVDEGMEILTGVRAGDRLENGTYEEETINSLVDAGIWHLGMAWEEFEDELLWKHIEKESSEAGGEPEEG</sequence>
<evidence type="ECO:0000259" key="4">
    <source>
        <dbReference type="PROSITE" id="PS51786"/>
    </source>
</evidence>
<keyword evidence="2" id="KW-0720">Serine protease</keyword>
<comment type="catalytic activity">
    <reaction evidence="2">
        <text>Hydrolysis of proteins in presence of ATP.</text>
        <dbReference type="EC" id="3.4.21.53"/>
    </reaction>
</comment>
<dbReference type="PANTHER" id="PTHR10046">
    <property type="entry name" value="ATP DEPENDENT LON PROTEASE FAMILY MEMBER"/>
    <property type="match status" value="1"/>
</dbReference>
<dbReference type="InterPro" id="IPR041699">
    <property type="entry name" value="AAA_32"/>
</dbReference>
<evidence type="ECO:0000313" key="6">
    <source>
        <dbReference type="Proteomes" id="UP000257323"/>
    </source>
</evidence>
<feature type="coiled-coil region" evidence="3">
    <location>
        <begin position="536"/>
        <end position="563"/>
    </location>
</feature>
<dbReference type="Pfam" id="PF13654">
    <property type="entry name" value="AAA_32"/>
    <property type="match status" value="1"/>
</dbReference>
<dbReference type="InterPro" id="IPR014721">
    <property type="entry name" value="Ribsml_uS5_D2-typ_fold_subgr"/>
</dbReference>
<dbReference type="Pfam" id="PF20436">
    <property type="entry name" value="LonB_AAA-LID"/>
    <property type="match status" value="1"/>
</dbReference>
<comment type="similarity">
    <text evidence="2">Belongs to the peptidase S16 family.</text>
</comment>
<evidence type="ECO:0000256" key="3">
    <source>
        <dbReference type="SAM" id="Coils"/>
    </source>
</evidence>
<dbReference type="GO" id="GO:0004176">
    <property type="term" value="F:ATP-dependent peptidase activity"/>
    <property type="evidence" value="ECO:0007669"/>
    <property type="project" value="UniProtKB-UniRule"/>
</dbReference>
<protein>
    <recommendedName>
        <fullName evidence="2">endopeptidase La</fullName>
        <ecNumber evidence="2">3.4.21.53</ecNumber>
    </recommendedName>
</protein>
<dbReference type="Proteomes" id="UP000257323">
    <property type="component" value="Unassembled WGS sequence"/>
</dbReference>
<proteinExistence type="inferred from homology"/>
<dbReference type="InterPro" id="IPR027417">
    <property type="entry name" value="P-loop_NTPase"/>
</dbReference>
<dbReference type="GO" id="GO:0006508">
    <property type="term" value="P:proteolysis"/>
    <property type="evidence" value="ECO:0007669"/>
    <property type="project" value="UniProtKB-KW"/>
</dbReference>
<dbReference type="AlphaFoldDB" id="A0A3E2BJY5"/>
<name>A0A3E2BJY5_9BACT</name>
<keyword evidence="1 2" id="KW-0645">Protease</keyword>
<dbReference type="Pfam" id="PF20437">
    <property type="entry name" value="LonC_helical"/>
    <property type="match status" value="1"/>
</dbReference>
<dbReference type="GO" id="GO:0030163">
    <property type="term" value="P:protein catabolic process"/>
    <property type="evidence" value="ECO:0007669"/>
    <property type="project" value="InterPro"/>
</dbReference>
<dbReference type="InterPro" id="IPR027065">
    <property type="entry name" value="Lon_Prtase"/>
</dbReference>
<gene>
    <name evidence="5" type="ORF">OP8BY_0689</name>
</gene>
<organism evidence="5 6">
    <name type="scientific">Candidatus Saccharicenans subterraneus</name>
    <dbReference type="NCBI Taxonomy" id="2508984"/>
    <lineage>
        <taxon>Bacteria</taxon>
        <taxon>Candidatus Aminicenantota</taxon>
        <taxon>Candidatus Aminicenantia</taxon>
        <taxon>Candidatus Aminicenantales</taxon>
        <taxon>Candidatus Saccharicenantaceae</taxon>
        <taxon>Candidatus Saccharicenans</taxon>
    </lineage>
</organism>
<dbReference type="SUPFAM" id="SSF52540">
    <property type="entry name" value="P-loop containing nucleoside triphosphate hydrolases"/>
    <property type="match status" value="1"/>
</dbReference>
<dbReference type="Gene3D" id="3.30.230.10">
    <property type="match status" value="1"/>
</dbReference>
<dbReference type="EC" id="3.4.21.53" evidence="2"/>
<dbReference type="Gene3D" id="1.10.8.60">
    <property type="match status" value="1"/>
</dbReference>
<dbReference type="InterPro" id="IPR020568">
    <property type="entry name" value="Ribosomal_Su5_D2-typ_SF"/>
</dbReference>
<dbReference type="GO" id="GO:0005524">
    <property type="term" value="F:ATP binding"/>
    <property type="evidence" value="ECO:0007669"/>
    <property type="project" value="InterPro"/>
</dbReference>
<dbReference type="PROSITE" id="PS51786">
    <property type="entry name" value="LON_PROTEOLYTIC"/>
    <property type="match status" value="1"/>
</dbReference>
<dbReference type="GO" id="GO:0004252">
    <property type="term" value="F:serine-type endopeptidase activity"/>
    <property type="evidence" value="ECO:0007669"/>
    <property type="project" value="UniProtKB-UniRule"/>
</dbReference>
<evidence type="ECO:0000256" key="1">
    <source>
        <dbReference type="ARBA" id="ARBA00022670"/>
    </source>
</evidence>
<dbReference type="PRINTS" id="PR00830">
    <property type="entry name" value="ENDOLAPTASE"/>
</dbReference>
<reference evidence="5 6" key="1">
    <citation type="submission" date="2018-08" db="EMBL/GenBank/DDBJ databases">
        <title>Genome analysis of the thermophilic bacterium of the candidate phylum Aminicenantes from deep subsurface aquifer revealed its physiology and ecological role.</title>
        <authorList>
            <person name="Kadnikov V.V."/>
            <person name="Mardanov A.V."/>
            <person name="Beletsky A.V."/>
            <person name="Karnachuk O.V."/>
            <person name="Ravin N.V."/>
        </authorList>
    </citation>
    <scope>NUCLEOTIDE SEQUENCE [LARGE SCALE GENOMIC DNA]</scope>
    <source>
        <strain evidence="5">BY38</strain>
    </source>
</reference>
<feature type="active site" evidence="2">
    <location>
        <position position="705"/>
    </location>
</feature>
<dbReference type="Gene3D" id="3.40.50.300">
    <property type="entry name" value="P-loop containing nucleotide triphosphate hydrolases"/>
    <property type="match status" value="2"/>
</dbReference>
<dbReference type="Pfam" id="PF05362">
    <property type="entry name" value="Lon_C"/>
    <property type="match status" value="1"/>
</dbReference>
<dbReference type="EMBL" id="QUAH01000013">
    <property type="protein sequence ID" value="RFT15058.1"/>
    <property type="molecule type" value="Genomic_DNA"/>
</dbReference>
<accession>A0A3E2BJY5</accession>